<comment type="caution">
    <text evidence="1">The sequence shown here is derived from an EMBL/GenBank/DDBJ whole genome shotgun (WGS) entry which is preliminary data.</text>
</comment>
<dbReference type="AlphaFoldDB" id="A0A179BPJ8"/>
<proteinExistence type="predicted"/>
<organism evidence="1 2">
    <name type="scientific">Acidithiobacillus ferrooxidans</name>
    <name type="common">Thiobacillus ferrooxidans</name>
    <dbReference type="NCBI Taxonomy" id="920"/>
    <lineage>
        <taxon>Bacteria</taxon>
        <taxon>Pseudomonadati</taxon>
        <taxon>Pseudomonadota</taxon>
        <taxon>Acidithiobacillia</taxon>
        <taxon>Acidithiobacillales</taxon>
        <taxon>Acidithiobacillaceae</taxon>
        <taxon>Acidithiobacillus</taxon>
    </lineage>
</organism>
<dbReference type="EMBL" id="LVXZ01000013">
    <property type="protein sequence ID" value="OAP93233.1"/>
    <property type="molecule type" value="Genomic_DNA"/>
</dbReference>
<evidence type="ECO:0000313" key="2">
    <source>
        <dbReference type="Proteomes" id="UP000078302"/>
    </source>
</evidence>
<gene>
    <name evidence="1" type="ORF">A4H96_01355</name>
</gene>
<keyword evidence="2" id="KW-1185">Reference proteome</keyword>
<sequence length="152" mass="16371">MKSNYGVYMDYAQKTAFLRDAKALLKKVVPAIRGAQETTIATSKGGDAVSGEQYLRVVLGTANGQIFGLTCMIGQVHQLGRASDGVSVLVQPMSAKVLPGKPVAQTLARGTIGTNRWFPQHQEITVQNVIDFVNKVAGEIRRENTPRSDIAA</sequence>
<dbReference type="RefSeq" id="WP_064217922.1">
    <property type="nucleotide sequence ID" value="NZ_LVXZ01000013.1"/>
</dbReference>
<protein>
    <submittedName>
        <fullName evidence="1">Uncharacterized protein</fullName>
    </submittedName>
</protein>
<dbReference type="Proteomes" id="UP000078302">
    <property type="component" value="Unassembled WGS sequence"/>
</dbReference>
<name>A0A179BPJ8_ACIFR</name>
<evidence type="ECO:0000313" key="1">
    <source>
        <dbReference type="EMBL" id="OAP93233.1"/>
    </source>
</evidence>
<accession>A0A179BPJ8</accession>
<reference evidence="1 2" key="1">
    <citation type="submission" date="2016-04" db="EMBL/GenBank/DDBJ databases">
        <title>Acidithiobacillus ferrooxidans genome sequencing and assembly.</title>
        <authorList>
            <person name="Zhou Z."/>
        </authorList>
    </citation>
    <scope>NUCLEOTIDE SEQUENCE [LARGE SCALE GENOMIC DNA]</scope>
    <source>
        <strain evidence="1 2">BY0502</strain>
    </source>
</reference>